<organism evidence="2 3">
    <name type="scientific">Solicola gregarius</name>
    <dbReference type="NCBI Taxonomy" id="2908642"/>
    <lineage>
        <taxon>Bacteria</taxon>
        <taxon>Bacillati</taxon>
        <taxon>Actinomycetota</taxon>
        <taxon>Actinomycetes</taxon>
        <taxon>Propionibacteriales</taxon>
        <taxon>Nocardioidaceae</taxon>
        <taxon>Solicola</taxon>
    </lineage>
</organism>
<gene>
    <name evidence="2" type="ORF">L0C25_19455</name>
</gene>
<evidence type="ECO:0000313" key="3">
    <source>
        <dbReference type="Proteomes" id="UP001164390"/>
    </source>
</evidence>
<sequence length="440" mass="47771">MSSRRQDNGSKRHRGRRRRRTEGRALAAAAIAVQEQTAAAARGDAAGALAALRRGGCPPEAIEAQELGFLDRLGGDVPDWLVARWACDTALGWMLERQDHRIESAAWAVVATHEPPPPGTSPEDIVRRFQLIAAYDAIAHQQALFELGGLADFLDVRAEPPLLERAPRLREWSVRRWSVLEQVDLRNDVLRVRDVVTGDTYDVLHLGAANGVGRDVLLLGRVAPVVAHPGWVFVHRPMAVDPETARRLVRLLQCEKVDEDEVFACMGDAVTDGRMPPAPGMRLRTWLWSDTLLDPGDYAAAGMVDGRVTTVDDQVRRLEAALPELECDDEPPHGDEPGRLVELREHGVADDVATGVMTCEAALLFARLNSGGHVDGGLEVAAVNAASNLWHPPIVDGVREHATPPDSGPLWRDVAACLAEPFRSLCLGFAETADAKSAAA</sequence>
<feature type="compositionally biased region" description="Basic residues" evidence="1">
    <location>
        <begin position="11"/>
        <end position="21"/>
    </location>
</feature>
<feature type="compositionally biased region" description="Basic and acidic residues" evidence="1">
    <location>
        <begin position="1"/>
        <end position="10"/>
    </location>
</feature>
<accession>A0AA46TG17</accession>
<keyword evidence="3" id="KW-1185">Reference proteome</keyword>
<evidence type="ECO:0000313" key="2">
    <source>
        <dbReference type="EMBL" id="UYM04689.1"/>
    </source>
</evidence>
<dbReference type="RefSeq" id="WP_271633447.1">
    <property type="nucleotide sequence ID" value="NZ_CP094970.1"/>
</dbReference>
<dbReference type="EMBL" id="CP094970">
    <property type="protein sequence ID" value="UYM04689.1"/>
    <property type="molecule type" value="Genomic_DNA"/>
</dbReference>
<dbReference type="AlphaFoldDB" id="A0AA46TG17"/>
<dbReference type="KEGG" id="sgrg:L0C25_19455"/>
<evidence type="ECO:0000256" key="1">
    <source>
        <dbReference type="SAM" id="MobiDB-lite"/>
    </source>
</evidence>
<dbReference type="Proteomes" id="UP001164390">
    <property type="component" value="Chromosome"/>
</dbReference>
<name>A0AA46TG17_9ACTN</name>
<feature type="region of interest" description="Disordered" evidence="1">
    <location>
        <begin position="1"/>
        <end position="24"/>
    </location>
</feature>
<protein>
    <submittedName>
        <fullName evidence="2">Uncharacterized protein</fullName>
    </submittedName>
</protein>
<reference evidence="2" key="1">
    <citation type="submission" date="2022-01" db="EMBL/GenBank/DDBJ databases">
        <title>Nocardioidaceae gen. sp. A5X3R13.</title>
        <authorList>
            <person name="Lopez Marin M.A."/>
            <person name="Uhlik O."/>
        </authorList>
    </citation>
    <scope>NUCLEOTIDE SEQUENCE</scope>
    <source>
        <strain evidence="2">A5X3R13</strain>
    </source>
</reference>
<proteinExistence type="predicted"/>